<reference evidence="2 3" key="1">
    <citation type="journal article" date="2014" name="Genome Announc.">
        <title>Draft Genome Sequence of the Antitrypanosomally Active Sponge-Associated Bacterium Actinokineospora sp. Strain EG49.</title>
        <authorList>
            <person name="Harjes J."/>
            <person name="Ryu T."/>
            <person name="Abdelmohsen U.R."/>
            <person name="Moitinho-Silva L."/>
            <person name="Horn H."/>
            <person name="Ravasi T."/>
            <person name="Hentschel U."/>
        </authorList>
    </citation>
    <scope>NUCLEOTIDE SEQUENCE [LARGE SCALE GENOMIC DNA]</scope>
    <source>
        <strain evidence="2 3">EG49</strain>
    </source>
</reference>
<dbReference type="EMBL" id="AYXG01000041">
    <property type="protein sequence ID" value="EWC63635.1"/>
    <property type="molecule type" value="Genomic_DNA"/>
</dbReference>
<accession>W7IRT9</accession>
<evidence type="ECO:0000313" key="3">
    <source>
        <dbReference type="Proteomes" id="UP000019277"/>
    </source>
</evidence>
<dbReference type="AlphaFoldDB" id="W7IRT9"/>
<keyword evidence="3" id="KW-1185">Reference proteome</keyword>
<feature type="signal peptide" evidence="1">
    <location>
        <begin position="1"/>
        <end position="24"/>
    </location>
</feature>
<feature type="chain" id="PRO_5004894032" evidence="1">
    <location>
        <begin position="25"/>
        <end position="365"/>
    </location>
</feature>
<dbReference type="GO" id="GO:0008843">
    <property type="term" value="F:endochitinase activity"/>
    <property type="evidence" value="ECO:0007669"/>
    <property type="project" value="UniProtKB-EC"/>
</dbReference>
<protein>
    <submittedName>
        <fullName evidence="2">Chitinase</fullName>
        <ecNumber evidence="2">3.2.1.14</ecNumber>
    </submittedName>
</protein>
<keyword evidence="1" id="KW-0732">Signal</keyword>
<sequence length="365" mass="36407">MAALAAITTTAGVAAALGTGPASAATVEITRSGGSSSCSVDMPGLPRFETSTGVSVTMSVPDTAVVNQPTASIPWRASGSTNLDLSAKSPLTAYLVAKGAASVSLTGHVDLQYYGVSGTDRHPITFTTTTPLPAASTQVEGSGELPPFLFTRVGPQVTAMYHGGSGVSVTPLKADGSPTSIGTIPVLCLGSPWFEPWHNVNVLPGPTSADYAVTARAGVAGTEVDLGAGSLALTEALDKSVTGSLDLPDSGTAALRLLGVIPATASVRVTPGPVTGSFADGFTAPATVTVADLSILGIPLLRDQNTCQSTTTLALTAGDGLAINHSGSLTGNYDLPAFTGCGYYTGLVSSLFSGNGNTITATTTD</sequence>
<gene>
    <name evidence="2" type="ORF">UO65_1042</name>
</gene>
<comment type="caution">
    <text evidence="2">The sequence shown here is derived from an EMBL/GenBank/DDBJ whole genome shotgun (WGS) entry which is preliminary data.</text>
</comment>
<keyword evidence="2" id="KW-0326">Glycosidase</keyword>
<organism evidence="2 3">
    <name type="scientific">Actinokineospora spheciospongiae</name>
    <dbReference type="NCBI Taxonomy" id="909613"/>
    <lineage>
        <taxon>Bacteria</taxon>
        <taxon>Bacillati</taxon>
        <taxon>Actinomycetota</taxon>
        <taxon>Actinomycetes</taxon>
        <taxon>Pseudonocardiales</taxon>
        <taxon>Pseudonocardiaceae</taxon>
        <taxon>Actinokineospora</taxon>
    </lineage>
</organism>
<dbReference type="EC" id="3.2.1.14" evidence="2"/>
<evidence type="ECO:0000256" key="1">
    <source>
        <dbReference type="SAM" id="SignalP"/>
    </source>
</evidence>
<name>W7IRT9_9PSEU</name>
<keyword evidence="2" id="KW-0378">Hydrolase</keyword>
<proteinExistence type="predicted"/>
<dbReference type="Proteomes" id="UP000019277">
    <property type="component" value="Unassembled WGS sequence"/>
</dbReference>
<evidence type="ECO:0000313" key="2">
    <source>
        <dbReference type="EMBL" id="EWC63635.1"/>
    </source>
</evidence>